<protein>
    <submittedName>
        <fullName evidence="1">Uncharacterized protein</fullName>
    </submittedName>
</protein>
<name>A0A7X0SPM7_9BACL</name>
<reference evidence="1 2" key="1">
    <citation type="submission" date="2020-08" db="EMBL/GenBank/DDBJ databases">
        <title>Cohnella phylogeny.</title>
        <authorList>
            <person name="Dunlap C."/>
        </authorList>
    </citation>
    <scope>NUCLEOTIDE SEQUENCE [LARGE SCALE GENOMIC DNA]</scope>
    <source>
        <strain evidence="1 2">CBP 2801</strain>
    </source>
</reference>
<dbReference type="EMBL" id="JACJVO010000021">
    <property type="protein sequence ID" value="MBB6732570.1"/>
    <property type="molecule type" value="Genomic_DNA"/>
</dbReference>
<accession>A0A7X0SPM7</accession>
<evidence type="ECO:0000313" key="2">
    <source>
        <dbReference type="Proteomes" id="UP000564644"/>
    </source>
</evidence>
<dbReference type="RefSeq" id="WP_185130241.1">
    <property type="nucleotide sequence ID" value="NZ_JACJVO010000021.1"/>
</dbReference>
<dbReference type="Proteomes" id="UP000564644">
    <property type="component" value="Unassembled WGS sequence"/>
</dbReference>
<comment type="caution">
    <text evidence="1">The sequence shown here is derived from an EMBL/GenBank/DDBJ whole genome shotgun (WGS) entry which is preliminary data.</text>
</comment>
<keyword evidence="2" id="KW-1185">Reference proteome</keyword>
<organism evidence="1 2">
    <name type="scientific">Cohnella zeiphila</name>
    <dbReference type="NCBI Taxonomy" id="2761120"/>
    <lineage>
        <taxon>Bacteria</taxon>
        <taxon>Bacillati</taxon>
        <taxon>Bacillota</taxon>
        <taxon>Bacilli</taxon>
        <taxon>Bacillales</taxon>
        <taxon>Paenibacillaceae</taxon>
        <taxon>Cohnella</taxon>
    </lineage>
</organism>
<sequence>MNPLAREWELKLNLLHAITKSQEALARILESVADVTEPGIPAAAAMRDHVRVLSNLQSALSRAVTGTGWQSPRIGDPLPPWLSDQVCRADLPAGEKAAEEVGTC</sequence>
<proteinExistence type="predicted"/>
<dbReference type="AlphaFoldDB" id="A0A7X0SPM7"/>
<gene>
    <name evidence="1" type="ORF">H7C18_16735</name>
</gene>
<evidence type="ECO:0000313" key="1">
    <source>
        <dbReference type="EMBL" id="MBB6732570.1"/>
    </source>
</evidence>